<keyword evidence="3" id="KW-0560">Oxidoreductase</keyword>
<gene>
    <name evidence="4" type="ORF">FIBRA_01776</name>
</gene>
<dbReference type="PRINTS" id="PR00081">
    <property type="entry name" value="GDHRDH"/>
</dbReference>
<evidence type="ECO:0000256" key="2">
    <source>
        <dbReference type="ARBA" id="ARBA00022857"/>
    </source>
</evidence>
<dbReference type="InParanoid" id="J4H1F1"/>
<dbReference type="OrthoDB" id="9876299at2759"/>
<evidence type="ECO:0000313" key="4">
    <source>
        <dbReference type="EMBL" id="CCL99754.1"/>
    </source>
</evidence>
<dbReference type="EMBL" id="HE796949">
    <property type="protein sequence ID" value="CCL99754.1"/>
    <property type="molecule type" value="Genomic_DNA"/>
</dbReference>
<organism evidence="4 5">
    <name type="scientific">Fibroporia radiculosa</name>
    <dbReference type="NCBI Taxonomy" id="599839"/>
    <lineage>
        <taxon>Eukaryota</taxon>
        <taxon>Fungi</taxon>
        <taxon>Dikarya</taxon>
        <taxon>Basidiomycota</taxon>
        <taxon>Agaricomycotina</taxon>
        <taxon>Agaricomycetes</taxon>
        <taxon>Polyporales</taxon>
        <taxon>Fibroporiaceae</taxon>
        <taxon>Fibroporia</taxon>
    </lineage>
</organism>
<reference evidence="4 5" key="1">
    <citation type="journal article" date="2012" name="Appl. Environ. Microbiol.">
        <title>Short-read sequencing for genomic analysis of the brown rot fungus Fibroporia radiculosa.</title>
        <authorList>
            <person name="Tang J.D."/>
            <person name="Perkins A.D."/>
            <person name="Sonstegard T.S."/>
            <person name="Schroeder S.G."/>
            <person name="Burgess S.C."/>
            <person name="Diehl S.V."/>
        </authorList>
    </citation>
    <scope>NUCLEOTIDE SEQUENCE [LARGE SCALE GENOMIC DNA]</scope>
    <source>
        <strain evidence="4 5">TFFH 294</strain>
    </source>
</reference>
<evidence type="ECO:0000256" key="3">
    <source>
        <dbReference type="ARBA" id="ARBA00023002"/>
    </source>
</evidence>
<keyword evidence="2" id="KW-0521">NADP</keyword>
<dbReference type="RefSeq" id="XP_012179037.1">
    <property type="nucleotide sequence ID" value="XM_012323647.1"/>
</dbReference>
<dbReference type="InterPro" id="IPR002347">
    <property type="entry name" value="SDR_fam"/>
</dbReference>
<dbReference type="CDD" id="cd05325">
    <property type="entry name" value="carb_red_sniffer_like_SDR_c"/>
    <property type="match status" value="1"/>
</dbReference>
<dbReference type="HOGENOM" id="CLU_546330_0_0_1"/>
<accession>J4H1F1</accession>
<dbReference type="SUPFAM" id="SSF51735">
    <property type="entry name" value="NAD(P)-binding Rossmann-fold domains"/>
    <property type="match status" value="2"/>
</dbReference>
<dbReference type="GeneID" id="24094665"/>
<comment type="similarity">
    <text evidence="1">Belongs to the short-chain dehydrogenases/reductases (SDR) family.</text>
</comment>
<dbReference type="Gene3D" id="3.40.50.720">
    <property type="entry name" value="NAD(P)-binding Rossmann-like Domain"/>
    <property type="match status" value="2"/>
</dbReference>
<evidence type="ECO:0000256" key="1">
    <source>
        <dbReference type="ARBA" id="ARBA00006484"/>
    </source>
</evidence>
<dbReference type="GO" id="GO:0005737">
    <property type="term" value="C:cytoplasm"/>
    <property type="evidence" value="ECO:0007669"/>
    <property type="project" value="TreeGrafter"/>
</dbReference>
<keyword evidence="5" id="KW-1185">Reference proteome</keyword>
<dbReference type="InterPro" id="IPR036291">
    <property type="entry name" value="NAD(P)-bd_dom_sf"/>
</dbReference>
<name>J4H1F1_9APHY</name>
<dbReference type="PANTHER" id="PTHR43544">
    <property type="entry name" value="SHORT-CHAIN DEHYDROGENASE/REDUCTASE"/>
    <property type="match status" value="1"/>
</dbReference>
<dbReference type="Proteomes" id="UP000006352">
    <property type="component" value="Unassembled WGS sequence"/>
</dbReference>
<protein>
    <submittedName>
        <fullName evidence="4">Uncharacterized protein</fullName>
    </submittedName>
</protein>
<evidence type="ECO:0000313" key="5">
    <source>
        <dbReference type="Proteomes" id="UP000006352"/>
    </source>
</evidence>
<dbReference type="InterPro" id="IPR020904">
    <property type="entry name" value="Sc_DH/Rdtase_CS"/>
</dbReference>
<dbReference type="InterPro" id="IPR051468">
    <property type="entry name" value="Fungal_SecMetab_SDRs"/>
</dbReference>
<dbReference type="PANTHER" id="PTHR43544:SF7">
    <property type="entry name" value="NADB-LER2"/>
    <property type="match status" value="1"/>
</dbReference>
<dbReference type="PROSITE" id="PS00061">
    <property type="entry name" value="ADH_SHORT"/>
    <property type="match status" value="1"/>
</dbReference>
<sequence>MPSYLVTGASRGIGLSLVVELLRNPTNYVIATARNPAGSQGLQDLFREYPPDRLSLVAMEVSDKASVDSATKAVEELVRAHSGGLDCVINNAAIALQAYRGFEDLDLDLAEEEFRVNTLGPLRVTRAFLPLIRKGQEKKVVLVTSDQASLELAPGLHGILASYALTKAAMNMMGRKWGVSLRAEGITVLLLHPGWVETDMGSPLDKWIYENAPSLELIATNTSAAGCVRVIRDARLEDTSVWTSVDTYDCPYPSRTVWQLQDPQNFVIATARNLSKARALQELEGRYAPNRLALAALEVTDKASVDHAVGKAEELLRPHGSGLDCLINNAGVSLQENDRFEDIDLDQLVEEFRVNTVSPLRVSRAFLPLIRRGQDKKIAFMSSRQASIELAPGFSGVAEPYGVTKAALNMIGRKWGASLRAEGITAVLLHPEPGLTRSSLGWVDTDMGETTEAWMRVHMPGLKRLPVGVSAEGCIRIIKEARLEDAVQFLGIDGKPLPW</sequence>
<dbReference type="GO" id="GO:0016491">
    <property type="term" value="F:oxidoreductase activity"/>
    <property type="evidence" value="ECO:0007669"/>
    <property type="project" value="UniProtKB-KW"/>
</dbReference>
<proteinExistence type="inferred from homology"/>
<dbReference type="AlphaFoldDB" id="J4H1F1"/>
<dbReference type="Pfam" id="PF00106">
    <property type="entry name" value="adh_short"/>
    <property type="match status" value="2"/>
</dbReference>